<comment type="subcellular location">
    <subcellularLocation>
        <location evidence="1">Cell membrane</location>
        <topology evidence="1">Multi-pass membrane protein</topology>
    </subcellularLocation>
</comment>
<gene>
    <name evidence="8" type="ORF">ACFFLH_09925</name>
</gene>
<name>A0ABV5ZDX8_9GAMM</name>
<feature type="transmembrane region" description="Helical" evidence="7">
    <location>
        <begin position="300"/>
        <end position="323"/>
    </location>
</feature>
<dbReference type="PANTHER" id="PTHR42775">
    <property type="entry name" value="PERMEASE RV2963-RELATED"/>
    <property type="match status" value="1"/>
</dbReference>
<evidence type="ECO:0000256" key="7">
    <source>
        <dbReference type="SAM" id="Phobius"/>
    </source>
</evidence>
<dbReference type="PANTHER" id="PTHR42775:SF2">
    <property type="entry name" value="PERMEASE"/>
    <property type="match status" value="1"/>
</dbReference>
<evidence type="ECO:0000256" key="5">
    <source>
        <dbReference type="ARBA" id="ARBA00022989"/>
    </source>
</evidence>
<dbReference type="EMBL" id="JBHLZN010000003">
    <property type="protein sequence ID" value="MFB9886729.1"/>
    <property type="molecule type" value="Genomic_DNA"/>
</dbReference>
<proteinExistence type="inferred from homology"/>
<evidence type="ECO:0000313" key="9">
    <source>
        <dbReference type="Proteomes" id="UP001589628"/>
    </source>
</evidence>
<protein>
    <submittedName>
        <fullName evidence="8">Permease</fullName>
    </submittedName>
</protein>
<evidence type="ECO:0000256" key="1">
    <source>
        <dbReference type="ARBA" id="ARBA00004651"/>
    </source>
</evidence>
<dbReference type="RefSeq" id="WP_027312418.1">
    <property type="nucleotide sequence ID" value="NZ_JBHLZN010000003.1"/>
</dbReference>
<dbReference type="InterPro" id="IPR053166">
    <property type="entry name" value="UPF0718_permease"/>
</dbReference>
<feature type="transmembrane region" description="Helical" evidence="7">
    <location>
        <begin position="239"/>
        <end position="262"/>
    </location>
</feature>
<dbReference type="Proteomes" id="UP001589628">
    <property type="component" value="Unassembled WGS sequence"/>
</dbReference>
<evidence type="ECO:0000256" key="3">
    <source>
        <dbReference type="ARBA" id="ARBA00022475"/>
    </source>
</evidence>
<feature type="transmembrane region" description="Helical" evidence="7">
    <location>
        <begin position="53"/>
        <end position="75"/>
    </location>
</feature>
<feature type="transmembrane region" description="Helical" evidence="7">
    <location>
        <begin position="206"/>
        <end position="224"/>
    </location>
</feature>
<reference evidence="8 9" key="1">
    <citation type="submission" date="2024-09" db="EMBL/GenBank/DDBJ databases">
        <authorList>
            <person name="Sun Q."/>
            <person name="Mori K."/>
        </authorList>
    </citation>
    <scope>NUCLEOTIDE SEQUENCE [LARGE SCALE GENOMIC DNA]</scope>
    <source>
        <strain evidence="8 9">ATCC 51285</strain>
    </source>
</reference>
<feature type="transmembrane region" description="Helical" evidence="7">
    <location>
        <begin position="12"/>
        <end position="33"/>
    </location>
</feature>
<dbReference type="Pfam" id="PF03773">
    <property type="entry name" value="ArsP_1"/>
    <property type="match status" value="1"/>
</dbReference>
<comment type="caution">
    <text evidence="8">The sequence shown here is derived from an EMBL/GenBank/DDBJ whole genome shotgun (WGS) entry which is preliminary data.</text>
</comment>
<evidence type="ECO:0000256" key="6">
    <source>
        <dbReference type="ARBA" id="ARBA00023136"/>
    </source>
</evidence>
<evidence type="ECO:0000313" key="8">
    <source>
        <dbReference type="EMBL" id="MFB9886729.1"/>
    </source>
</evidence>
<dbReference type="InterPro" id="IPR005524">
    <property type="entry name" value="DUF318"/>
</dbReference>
<keyword evidence="5 7" id="KW-1133">Transmembrane helix</keyword>
<feature type="transmembrane region" description="Helical" evidence="7">
    <location>
        <begin position="274"/>
        <end position="294"/>
    </location>
</feature>
<organism evidence="8 9">
    <name type="scientific">Balneatrix alpica</name>
    <dbReference type="NCBI Taxonomy" id="75684"/>
    <lineage>
        <taxon>Bacteria</taxon>
        <taxon>Pseudomonadati</taxon>
        <taxon>Pseudomonadota</taxon>
        <taxon>Gammaproteobacteria</taxon>
        <taxon>Oceanospirillales</taxon>
        <taxon>Balneatrichaceae</taxon>
        <taxon>Balneatrix</taxon>
    </lineage>
</organism>
<feature type="transmembrane region" description="Helical" evidence="7">
    <location>
        <begin position="116"/>
        <end position="133"/>
    </location>
</feature>
<evidence type="ECO:0000256" key="4">
    <source>
        <dbReference type="ARBA" id="ARBA00022692"/>
    </source>
</evidence>
<evidence type="ECO:0000256" key="2">
    <source>
        <dbReference type="ARBA" id="ARBA00006386"/>
    </source>
</evidence>
<keyword evidence="6 7" id="KW-0472">Membrane</keyword>
<keyword evidence="9" id="KW-1185">Reference proteome</keyword>
<comment type="similarity">
    <text evidence="2">Belongs to the UPF0718 family.</text>
</comment>
<accession>A0ABV5ZDX8</accession>
<keyword evidence="4 7" id="KW-0812">Transmembrane</keyword>
<sequence>MQPDLRSSLEMFAFLAIELPLLFLLISTLVGVLQRQFPAQRIQQLLSADHARSYWLAAALGAITPFCSCSSIPMLKGLIRAQAGFGPMMVFLLVSPLVNPILVVLLLVTFGLSLTSIYVGSALVVALLSAWLLQRLGFARFLKAAAPASTCASHSCGSSTTPVSQPTGCGAAPALPRLTPQGFTTKLFTSQFRAALQEAWRDLRRLAPLLFISILIGSLIYGLVPSELIESLAGSDSPWAIPLAAVIGIPLYISATAMIPLASALLAKGVGAGVLLALIIGSAGASLTELILLSHLFKRALLIAFVLVVISMAISAGYLAWLFY</sequence>
<feature type="transmembrane region" description="Helical" evidence="7">
    <location>
        <begin position="87"/>
        <end position="110"/>
    </location>
</feature>
<keyword evidence="3" id="KW-1003">Cell membrane</keyword>